<sequence length="38" mass="4627">MSSSHYLFYSHYVTWWNLAPLWIQYQNVTMASRKCSIN</sequence>
<protein>
    <submittedName>
        <fullName evidence="1">Uncharacterized protein</fullName>
    </submittedName>
</protein>
<accession>A0A2P2NPL4</accession>
<proteinExistence type="predicted"/>
<evidence type="ECO:0000313" key="1">
    <source>
        <dbReference type="EMBL" id="MBX44438.1"/>
    </source>
</evidence>
<reference evidence="1" key="1">
    <citation type="submission" date="2018-02" db="EMBL/GenBank/DDBJ databases">
        <title>Rhizophora mucronata_Transcriptome.</title>
        <authorList>
            <person name="Meera S.P."/>
            <person name="Sreeshan A."/>
            <person name="Augustine A."/>
        </authorList>
    </citation>
    <scope>NUCLEOTIDE SEQUENCE</scope>
    <source>
        <tissue evidence="1">Leaf</tissue>
    </source>
</reference>
<dbReference type="EMBL" id="GGEC01063954">
    <property type="protein sequence ID" value="MBX44438.1"/>
    <property type="molecule type" value="Transcribed_RNA"/>
</dbReference>
<dbReference type="AlphaFoldDB" id="A0A2P2NPL4"/>
<name>A0A2P2NPL4_RHIMU</name>
<organism evidence="1">
    <name type="scientific">Rhizophora mucronata</name>
    <name type="common">Asiatic mangrove</name>
    <dbReference type="NCBI Taxonomy" id="61149"/>
    <lineage>
        <taxon>Eukaryota</taxon>
        <taxon>Viridiplantae</taxon>
        <taxon>Streptophyta</taxon>
        <taxon>Embryophyta</taxon>
        <taxon>Tracheophyta</taxon>
        <taxon>Spermatophyta</taxon>
        <taxon>Magnoliopsida</taxon>
        <taxon>eudicotyledons</taxon>
        <taxon>Gunneridae</taxon>
        <taxon>Pentapetalae</taxon>
        <taxon>rosids</taxon>
        <taxon>fabids</taxon>
        <taxon>Malpighiales</taxon>
        <taxon>Rhizophoraceae</taxon>
        <taxon>Rhizophora</taxon>
    </lineage>
</organism>